<gene>
    <name evidence="1" type="ORF">A3G33_02680</name>
</gene>
<protein>
    <submittedName>
        <fullName evidence="1">Uncharacterized protein</fullName>
    </submittedName>
</protein>
<organism evidence="1 2">
    <name type="scientific">Candidatus Danuiimicrobium aquiferis</name>
    <dbReference type="NCBI Taxonomy" id="1801832"/>
    <lineage>
        <taxon>Bacteria</taxon>
        <taxon>Pseudomonadati</taxon>
        <taxon>Candidatus Omnitrophota</taxon>
        <taxon>Candidatus Danuiimicrobium</taxon>
    </lineage>
</organism>
<comment type="caution">
    <text evidence="1">The sequence shown here is derived from an EMBL/GenBank/DDBJ whole genome shotgun (WGS) entry which is preliminary data.</text>
</comment>
<sequence length="119" mass="13999">MESPRTAQIEFCVKCPALNKDVILSKDTWYGHILHNKTGHPQLKYKQDLLKKIIENINTTRNFFKFTDDTGDSWFYDYVCPDFKPYHDCLRIAFHILNEQVIIASAYPVKRGVVSYEPR</sequence>
<dbReference type="EMBL" id="MHFR01000061">
    <property type="protein sequence ID" value="OGW95514.1"/>
    <property type="molecule type" value="Genomic_DNA"/>
</dbReference>
<evidence type="ECO:0000313" key="2">
    <source>
        <dbReference type="Proteomes" id="UP000178187"/>
    </source>
</evidence>
<name>A0A1G1KRD0_9BACT</name>
<dbReference type="AlphaFoldDB" id="A0A1G1KRD0"/>
<evidence type="ECO:0000313" key="1">
    <source>
        <dbReference type="EMBL" id="OGW95514.1"/>
    </source>
</evidence>
<accession>A0A1G1KRD0</accession>
<reference evidence="1 2" key="1">
    <citation type="journal article" date="2016" name="Nat. Commun.">
        <title>Thousands of microbial genomes shed light on interconnected biogeochemical processes in an aquifer system.</title>
        <authorList>
            <person name="Anantharaman K."/>
            <person name="Brown C.T."/>
            <person name="Hug L.A."/>
            <person name="Sharon I."/>
            <person name="Castelle C.J."/>
            <person name="Probst A.J."/>
            <person name="Thomas B.C."/>
            <person name="Singh A."/>
            <person name="Wilkins M.J."/>
            <person name="Karaoz U."/>
            <person name="Brodie E.L."/>
            <person name="Williams K.H."/>
            <person name="Hubbard S.S."/>
            <person name="Banfield J.F."/>
        </authorList>
    </citation>
    <scope>NUCLEOTIDE SEQUENCE [LARGE SCALE GENOMIC DNA]</scope>
</reference>
<dbReference type="Proteomes" id="UP000178187">
    <property type="component" value="Unassembled WGS sequence"/>
</dbReference>
<proteinExistence type="predicted"/>